<dbReference type="KEGG" id="sxi:SXIM_32000"/>
<reference evidence="3" key="1">
    <citation type="submission" date="2019-08" db="EMBL/GenBank/DDBJ databases">
        <title>Complete genome sequence of a mangrove-derived Streptomyces xiamenensis.</title>
        <authorList>
            <person name="Xu J."/>
        </authorList>
    </citation>
    <scope>NUCLEOTIDE SEQUENCE</scope>
    <source>
        <strain evidence="3">318</strain>
    </source>
</reference>
<gene>
    <name evidence="3" type="ORF">SXIM_32000</name>
</gene>
<dbReference type="EMBL" id="CP009922">
    <property type="protein sequence ID" value="AKG44584.1"/>
    <property type="molecule type" value="Genomic_DNA"/>
</dbReference>
<dbReference type="InterPro" id="IPR006442">
    <property type="entry name" value="Antitoxin_Phd/YefM"/>
</dbReference>
<dbReference type="InterPro" id="IPR036165">
    <property type="entry name" value="YefM-like_sf"/>
</dbReference>
<dbReference type="Proteomes" id="UP000034034">
    <property type="component" value="Chromosome"/>
</dbReference>
<accession>A0A0F7FX04</accession>
<sequence length="90" mass="9169">MNDAVSVPEARAQLATLINRAEAGDASVITRNGVPVAALVPIHAYEALEDAADALLAREAVVHLGDETVSMGELLADLFGEEGGKGTATA</sequence>
<dbReference type="STRING" id="408015.SXIM_32000"/>
<proteinExistence type="inferred from homology"/>
<dbReference type="Pfam" id="PF02604">
    <property type="entry name" value="PhdYeFM_antitox"/>
    <property type="match status" value="1"/>
</dbReference>
<dbReference type="InterPro" id="IPR051405">
    <property type="entry name" value="phD/YefM_antitoxin"/>
</dbReference>
<protein>
    <recommendedName>
        <fullName evidence="2">Antitoxin</fullName>
    </recommendedName>
</protein>
<keyword evidence="4" id="KW-1185">Reference proteome</keyword>
<evidence type="ECO:0000313" key="3">
    <source>
        <dbReference type="EMBL" id="AKG44584.1"/>
    </source>
</evidence>
<dbReference type="Gene3D" id="3.40.1620.10">
    <property type="entry name" value="YefM-like domain"/>
    <property type="match status" value="1"/>
</dbReference>
<dbReference type="AlphaFoldDB" id="A0A0F7FX04"/>
<dbReference type="PATRIC" id="fig|408015.6.peg.3240"/>
<dbReference type="HOGENOM" id="CLU_175623_0_0_11"/>
<dbReference type="RefSeq" id="WP_246156890.1">
    <property type="nucleotide sequence ID" value="NZ_CP009922.3"/>
</dbReference>
<dbReference type="PANTHER" id="PTHR33713:SF10">
    <property type="entry name" value="ANTITOXIN YAFN"/>
    <property type="match status" value="1"/>
</dbReference>
<name>A0A0F7FX04_9ACTN</name>
<evidence type="ECO:0000256" key="2">
    <source>
        <dbReference type="RuleBase" id="RU362080"/>
    </source>
</evidence>
<organism evidence="3 4">
    <name type="scientific">Streptomyces xiamenensis</name>
    <dbReference type="NCBI Taxonomy" id="408015"/>
    <lineage>
        <taxon>Bacteria</taxon>
        <taxon>Bacillati</taxon>
        <taxon>Actinomycetota</taxon>
        <taxon>Actinomycetes</taxon>
        <taxon>Kitasatosporales</taxon>
        <taxon>Streptomycetaceae</taxon>
        <taxon>Streptomyces</taxon>
    </lineage>
</organism>
<dbReference type="SUPFAM" id="SSF143120">
    <property type="entry name" value="YefM-like"/>
    <property type="match status" value="1"/>
</dbReference>
<comment type="function">
    <text evidence="2">Antitoxin component of a type II toxin-antitoxin (TA) system.</text>
</comment>
<comment type="similarity">
    <text evidence="1 2">Belongs to the phD/YefM antitoxin family.</text>
</comment>
<dbReference type="PANTHER" id="PTHR33713">
    <property type="entry name" value="ANTITOXIN YAFN-RELATED"/>
    <property type="match status" value="1"/>
</dbReference>
<evidence type="ECO:0000256" key="1">
    <source>
        <dbReference type="ARBA" id="ARBA00009981"/>
    </source>
</evidence>
<dbReference type="NCBIfam" id="TIGR01552">
    <property type="entry name" value="phd_fam"/>
    <property type="match status" value="1"/>
</dbReference>
<evidence type="ECO:0000313" key="4">
    <source>
        <dbReference type="Proteomes" id="UP000034034"/>
    </source>
</evidence>